<feature type="domain" description="Guanylate cyclase" evidence="2">
    <location>
        <begin position="59"/>
        <end position="191"/>
    </location>
</feature>
<dbReference type="Proteomes" id="UP000615026">
    <property type="component" value="Unassembled WGS sequence"/>
</dbReference>
<evidence type="ECO:0000313" key="4">
    <source>
        <dbReference type="Proteomes" id="UP000615026"/>
    </source>
</evidence>
<evidence type="ECO:0000259" key="2">
    <source>
        <dbReference type="PROSITE" id="PS50125"/>
    </source>
</evidence>
<proteinExistence type="inferred from homology"/>
<comment type="caution">
    <text evidence="3">The sequence shown here is derived from an EMBL/GenBank/DDBJ whole genome shotgun (WGS) entry which is preliminary data.</text>
</comment>
<dbReference type="Gene3D" id="3.30.70.1230">
    <property type="entry name" value="Nucleotide cyclase"/>
    <property type="match status" value="1"/>
</dbReference>
<evidence type="ECO:0000313" key="3">
    <source>
        <dbReference type="EMBL" id="MBE9066856.1"/>
    </source>
</evidence>
<dbReference type="PANTHER" id="PTHR43081:SF1">
    <property type="entry name" value="ADENYLATE CYCLASE, TERMINAL-DIFFERENTIATION SPECIFIC"/>
    <property type="match status" value="1"/>
</dbReference>
<dbReference type="InterPro" id="IPR001054">
    <property type="entry name" value="A/G_cyclase"/>
</dbReference>
<dbReference type="GO" id="GO:0004016">
    <property type="term" value="F:adenylate cyclase activity"/>
    <property type="evidence" value="ECO:0007669"/>
    <property type="project" value="UniProtKB-ARBA"/>
</dbReference>
<dbReference type="PROSITE" id="PS50125">
    <property type="entry name" value="GUANYLATE_CYCLASE_2"/>
    <property type="match status" value="1"/>
</dbReference>
<dbReference type="SMART" id="SM00044">
    <property type="entry name" value="CYCc"/>
    <property type="match status" value="1"/>
</dbReference>
<comment type="similarity">
    <text evidence="1">Belongs to the adenylyl cyclase class-3 family.</text>
</comment>
<dbReference type="InterPro" id="IPR050697">
    <property type="entry name" value="Adenylyl/Guanylyl_Cyclase_3/4"/>
</dbReference>
<dbReference type="GO" id="GO:0009190">
    <property type="term" value="P:cyclic nucleotide biosynthetic process"/>
    <property type="evidence" value="ECO:0007669"/>
    <property type="project" value="InterPro"/>
</dbReference>
<sequence length="251" mass="27618">LLAEVRNLLALKANEHKVAELNRYLTESVLKRFLPAPLVKKAAHGELQLNLTPEPRLVTVLFSDIVGFTQLSNTLRSRRVAELLNEYFEVMTQVIFQNGGTVDKFMGDAILALFGAPEALSPNEQVRRAIATARHMYQALDKLNQRWQGVPYVKFRCGIHQGTAVVGMFGSPERADYTAIGPSVNIAARLQEAADSESILVSAAVADYLDEQEIVKFSPLQLKGIDETVLTFNVKTTLPEGVMSAQPVGNP</sequence>
<dbReference type="InterPro" id="IPR029787">
    <property type="entry name" value="Nucleotide_cyclase"/>
</dbReference>
<protein>
    <submittedName>
        <fullName evidence="3">Adenylate/guanylate cyclase domain-containing protein</fullName>
    </submittedName>
</protein>
<reference evidence="3" key="1">
    <citation type="submission" date="2020-10" db="EMBL/GenBank/DDBJ databases">
        <authorList>
            <person name="Castelo-Branco R."/>
            <person name="Eusebio N."/>
            <person name="Adriana R."/>
            <person name="Vieira A."/>
            <person name="Brugerolle De Fraissinette N."/>
            <person name="Rezende De Castro R."/>
            <person name="Schneider M.P."/>
            <person name="Vasconcelos V."/>
            <person name="Leao P.N."/>
        </authorList>
    </citation>
    <scope>NUCLEOTIDE SEQUENCE</scope>
    <source>
        <strain evidence="3">LEGE 11479</strain>
    </source>
</reference>
<dbReference type="GO" id="GO:0035556">
    <property type="term" value="P:intracellular signal transduction"/>
    <property type="evidence" value="ECO:0007669"/>
    <property type="project" value="InterPro"/>
</dbReference>
<keyword evidence="4" id="KW-1185">Reference proteome</keyword>
<name>A0A928X3V4_LEPEC</name>
<gene>
    <name evidence="3" type="ORF">IQ260_09340</name>
</gene>
<dbReference type="AlphaFoldDB" id="A0A928X3V4"/>
<dbReference type="EMBL" id="JADEXP010000061">
    <property type="protein sequence ID" value="MBE9066856.1"/>
    <property type="molecule type" value="Genomic_DNA"/>
</dbReference>
<dbReference type="SUPFAM" id="SSF55073">
    <property type="entry name" value="Nucleotide cyclase"/>
    <property type="match status" value="1"/>
</dbReference>
<dbReference type="RefSeq" id="WP_193992833.1">
    <property type="nucleotide sequence ID" value="NZ_JADEXP010000061.1"/>
</dbReference>
<dbReference type="PANTHER" id="PTHR43081">
    <property type="entry name" value="ADENYLATE CYCLASE, TERMINAL-DIFFERENTIATION SPECIFIC-RELATED"/>
    <property type="match status" value="1"/>
</dbReference>
<feature type="non-terminal residue" evidence="3">
    <location>
        <position position="1"/>
    </location>
</feature>
<dbReference type="Pfam" id="PF00211">
    <property type="entry name" value="Guanylate_cyc"/>
    <property type="match status" value="1"/>
</dbReference>
<evidence type="ECO:0000256" key="1">
    <source>
        <dbReference type="ARBA" id="ARBA00005381"/>
    </source>
</evidence>
<dbReference type="CDD" id="cd07302">
    <property type="entry name" value="CHD"/>
    <property type="match status" value="1"/>
</dbReference>
<organism evidence="3 4">
    <name type="scientific">Leptolyngbya cf. ectocarpi LEGE 11479</name>
    <dbReference type="NCBI Taxonomy" id="1828722"/>
    <lineage>
        <taxon>Bacteria</taxon>
        <taxon>Bacillati</taxon>
        <taxon>Cyanobacteriota</taxon>
        <taxon>Cyanophyceae</taxon>
        <taxon>Leptolyngbyales</taxon>
        <taxon>Leptolyngbyaceae</taxon>
        <taxon>Leptolyngbya group</taxon>
        <taxon>Leptolyngbya</taxon>
    </lineage>
</organism>
<accession>A0A928X3V4</accession>